<dbReference type="InterPro" id="IPR008952">
    <property type="entry name" value="Tetraspanin_EC2_sf"/>
</dbReference>
<evidence type="ECO:0000313" key="9">
    <source>
        <dbReference type="Proteomes" id="UP001374579"/>
    </source>
</evidence>
<keyword evidence="4 7" id="KW-1133">Transmembrane helix</keyword>
<evidence type="ECO:0000256" key="1">
    <source>
        <dbReference type="ARBA" id="ARBA00004141"/>
    </source>
</evidence>
<dbReference type="InterPro" id="IPR018499">
    <property type="entry name" value="Tetraspanin/Peripherin"/>
</dbReference>
<reference evidence="8 9" key="1">
    <citation type="submission" date="2024-02" db="EMBL/GenBank/DDBJ databases">
        <title>Chromosome-scale genome assembly of the rough periwinkle Littorina saxatilis.</title>
        <authorList>
            <person name="De Jode A."/>
            <person name="Faria R."/>
            <person name="Formenti G."/>
            <person name="Sims Y."/>
            <person name="Smith T.P."/>
            <person name="Tracey A."/>
            <person name="Wood J.M.D."/>
            <person name="Zagrodzka Z.B."/>
            <person name="Johannesson K."/>
            <person name="Butlin R.K."/>
            <person name="Leder E.H."/>
        </authorList>
    </citation>
    <scope>NUCLEOTIDE SEQUENCE [LARGE SCALE GENOMIC DNA]</scope>
    <source>
        <strain evidence="8">Snail1</strain>
        <tissue evidence="8">Muscle</tissue>
    </source>
</reference>
<evidence type="ECO:0000313" key="8">
    <source>
        <dbReference type="EMBL" id="KAK7110448.1"/>
    </source>
</evidence>
<dbReference type="PRINTS" id="PR00259">
    <property type="entry name" value="TMFOUR"/>
</dbReference>
<keyword evidence="5 7" id="KW-0472">Membrane</keyword>
<feature type="transmembrane region" description="Helical" evidence="7">
    <location>
        <begin position="76"/>
        <end position="99"/>
    </location>
</feature>
<dbReference type="InterPro" id="IPR000301">
    <property type="entry name" value="Tetraspanin_animals"/>
</dbReference>
<keyword evidence="9" id="KW-1185">Reference proteome</keyword>
<protein>
    <recommendedName>
        <fullName evidence="7">Tetraspanin</fullName>
    </recommendedName>
</protein>
<sequence length="262" mass="29135">MAFGSCFSCFKYSVFLFNFLLWLLGCALLAVGAWLLMDDNAGRYVEQLTSTSPDGGGPPLIISYAQVTDSNLTSTLAYLFIAFGLVIIFVAFIGCCGAVRENQCMLGAFLLCLVVLFAVLLGIGIWALVARNDVDAHTIQLQQLTNRMIKDGVRNYFTDREYSKFMDRFQTRFKCCGAENAGGDYLRRGSVQQPPCEVAYQRRSCLPVYFNYVGNHFEDFMRDRLTVVGSVAIAIALCMALGMVGVLLLCCAVRERRWNTNA</sequence>
<proteinExistence type="inferred from homology"/>
<feature type="transmembrane region" description="Helical" evidence="7">
    <location>
        <begin position="106"/>
        <end position="129"/>
    </location>
</feature>
<name>A0AAN9GIV1_9CAEN</name>
<organism evidence="8 9">
    <name type="scientific">Littorina saxatilis</name>
    <dbReference type="NCBI Taxonomy" id="31220"/>
    <lineage>
        <taxon>Eukaryota</taxon>
        <taxon>Metazoa</taxon>
        <taxon>Spiralia</taxon>
        <taxon>Lophotrochozoa</taxon>
        <taxon>Mollusca</taxon>
        <taxon>Gastropoda</taxon>
        <taxon>Caenogastropoda</taxon>
        <taxon>Littorinimorpha</taxon>
        <taxon>Littorinoidea</taxon>
        <taxon>Littorinidae</taxon>
        <taxon>Littorina</taxon>
    </lineage>
</organism>
<feature type="disulfide bond" evidence="6">
    <location>
        <begin position="176"/>
        <end position="196"/>
    </location>
</feature>
<dbReference type="Gene3D" id="1.10.1450.10">
    <property type="entry name" value="Tetraspanin"/>
    <property type="match status" value="1"/>
</dbReference>
<dbReference type="GO" id="GO:0005886">
    <property type="term" value="C:plasma membrane"/>
    <property type="evidence" value="ECO:0007669"/>
    <property type="project" value="TreeGrafter"/>
</dbReference>
<evidence type="ECO:0000256" key="5">
    <source>
        <dbReference type="ARBA" id="ARBA00023136"/>
    </source>
</evidence>
<gene>
    <name evidence="8" type="ORF">V1264_014322</name>
</gene>
<comment type="subcellular location">
    <subcellularLocation>
        <location evidence="1 7">Membrane</location>
        <topology evidence="1 7">Multi-pass membrane protein</topology>
    </subcellularLocation>
</comment>
<evidence type="ECO:0000256" key="3">
    <source>
        <dbReference type="ARBA" id="ARBA00022692"/>
    </source>
</evidence>
<evidence type="ECO:0000256" key="6">
    <source>
        <dbReference type="PIRSR" id="PIRSR002419-1"/>
    </source>
</evidence>
<dbReference type="SUPFAM" id="SSF48652">
    <property type="entry name" value="Tetraspanin"/>
    <property type="match status" value="1"/>
</dbReference>
<evidence type="ECO:0000256" key="4">
    <source>
        <dbReference type="ARBA" id="ARBA00022989"/>
    </source>
</evidence>
<accession>A0AAN9GIV1</accession>
<feature type="transmembrane region" description="Helical" evidence="7">
    <location>
        <begin position="12"/>
        <end position="37"/>
    </location>
</feature>
<dbReference type="Pfam" id="PF00335">
    <property type="entry name" value="Tetraspanin"/>
    <property type="match status" value="1"/>
</dbReference>
<comment type="caution">
    <text evidence="8">The sequence shown here is derived from an EMBL/GenBank/DDBJ whole genome shotgun (WGS) entry which is preliminary data.</text>
</comment>
<dbReference type="EMBL" id="JBAMIC010000003">
    <property type="protein sequence ID" value="KAK7110448.1"/>
    <property type="molecule type" value="Genomic_DNA"/>
</dbReference>
<dbReference type="PROSITE" id="PS00421">
    <property type="entry name" value="TM4_1"/>
    <property type="match status" value="1"/>
</dbReference>
<evidence type="ECO:0000256" key="2">
    <source>
        <dbReference type="ARBA" id="ARBA00006840"/>
    </source>
</evidence>
<evidence type="ECO:0000256" key="7">
    <source>
        <dbReference type="RuleBase" id="RU361218"/>
    </source>
</evidence>
<dbReference type="AlphaFoldDB" id="A0AAN9GIV1"/>
<dbReference type="InterPro" id="IPR018503">
    <property type="entry name" value="Tetraspanin_CS"/>
</dbReference>
<dbReference type="PIRSF" id="PIRSF002419">
    <property type="entry name" value="Tetraspanin"/>
    <property type="match status" value="1"/>
</dbReference>
<dbReference type="PANTHER" id="PTHR19282">
    <property type="entry name" value="TETRASPANIN"/>
    <property type="match status" value="1"/>
</dbReference>
<feature type="transmembrane region" description="Helical" evidence="7">
    <location>
        <begin position="227"/>
        <end position="253"/>
    </location>
</feature>
<dbReference type="PANTHER" id="PTHR19282:SF544">
    <property type="entry name" value="TETRASPANIN"/>
    <property type="match status" value="1"/>
</dbReference>
<comment type="similarity">
    <text evidence="2 7">Belongs to the tetraspanin (TM4SF) family.</text>
</comment>
<keyword evidence="6" id="KW-1015">Disulfide bond</keyword>
<dbReference type="Proteomes" id="UP001374579">
    <property type="component" value="Unassembled WGS sequence"/>
</dbReference>
<keyword evidence="3 7" id="KW-0812">Transmembrane</keyword>